<dbReference type="EMBL" id="GG662540">
    <property type="protein sequence ID" value="EAS02359.1"/>
    <property type="molecule type" value="Genomic_DNA"/>
</dbReference>
<dbReference type="AlphaFoldDB" id="Q240Q5"/>
<gene>
    <name evidence="1" type="ORF">TTHERM_00624770</name>
</gene>
<proteinExistence type="predicted"/>
<dbReference type="InParanoid" id="Q240Q5"/>
<name>Q240Q5_TETTS</name>
<dbReference type="KEGG" id="tet:TTHERM_00624770"/>
<evidence type="ECO:0000313" key="2">
    <source>
        <dbReference type="Proteomes" id="UP000009168"/>
    </source>
</evidence>
<dbReference type="HOGENOM" id="CLU_2627402_0_0_1"/>
<dbReference type="GeneID" id="7831670"/>
<evidence type="ECO:0000313" key="1">
    <source>
        <dbReference type="EMBL" id="EAS02359.1"/>
    </source>
</evidence>
<protein>
    <submittedName>
        <fullName evidence="1">Uncharacterized protein</fullName>
    </submittedName>
</protein>
<keyword evidence="2" id="KW-1185">Reference proteome</keyword>
<accession>Q240Q5</accession>
<dbReference type="RefSeq" id="XP_001022604.1">
    <property type="nucleotide sequence ID" value="XM_001022604.1"/>
</dbReference>
<organism evidence="1 2">
    <name type="scientific">Tetrahymena thermophila (strain SB210)</name>
    <dbReference type="NCBI Taxonomy" id="312017"/>
    <lineage>
        <taxon>Eukaryota</taxon>
        <taxon>Sar</taxon>
        <taxon>Alveolata</taxon>
        <taxon>Ciliophora</taxon>
        <taxon>Intramacronucleata</taxon>
        <taxon>Oligohymenophorea</taxon>
        <taxon>Hymenostomatida</taxon>
        <taxon>Tetrahymenina</taxon>
        <taxon>Tetrahymenidae</taxon>
        <taxon>Tetrahymena</taxon>
    </lineage>
</organism>
<sequence>MFYFIVSINPCYLEKLQQQHISKKQQNEATSDKHIDQNNLQSYQAIDLQQGILSISNGKLTFEESEKSPKQLNIDQNE</sequence>
<dbReference type="Proteomes" id="UP000009168">
    <property type="component" value="Unassembled WGS sequence"/>
</dbReference>
<reference evidence="2" key="1">
    <citation type="journal article" date="2006" name="PLoS Biol.">
        <title>Macronuclear genome sequence of the ciliate Tetrahymena thermophila, a model eukaryote.</title>
        <authorList>
            <person name="Eisen J.A."/>
            <person name="Coyne R.S."/>
            <person name="Wu M."/>
            <person name="Wu D."/>
            <person name="Thiagarajan M."/>
            <person name="Wortman J.R."/>
            <person name="Badger J.H."/>
            <person name="Ren Q."/>
            <person name="Amedeo P."/>
            <person name="Jones K.M."/>
            <person name="Tallon L.J."/>
            <person name="Delcher A.L."/>
            <person name="Salzberg S.L."/>
            <person name="Silva J.C."/>
            <person name="Haas B.J."/>
            <person name="Majoros W.H."/>
            <person name="Farzad M."/>
            <person name="Carlton J.M."/>
            <person name="Smith R.K. Jr."/>
            <person name="Garg J."/>
            <person name="Pearlman R.E."/>
            <person name="Karrer K.M."/>
            <person name="Sun L."/>
            <person name="Manning G."/>
            <person name="Elde N.C."/>
            <person name="Turkewitz A.P."/>
            <person name="Asai D.J."/>
            <person name="Wilkes D.E."/>
            <person name="Wang Y."/>
            <person name="Cai H."/>
            <person name="Collins K."/>
            <person name="Stewart B.A."/>
            <person name="Lee S.R."/>
            <person name="Wilamowska K."/>
            <person name="Weinberg Z."/>
            <person name="Ruzzo W.L."/>
            <person name="Wloga D."/>
            <person name="Gaertig J."/>
            <person name="Frankel J."/>
            <person name="Tsao C.-C."/>
            <person name="Gorovsky M.A."/>
            <person name="Keeling P.J."/>
            <person name="Waller R.F."/>
            <person name="Patron N.J."/>
            <person name="Cherry J.M."/>
            <person name="Stover N.A."/>
            <person name="Krieger C.J."/>
            <person name="del Toro C."/>
            <person name="Ryder H.F."/>
            <person name="Williamson S.C."/>
            <person name="Barbeau R.A."/>
            <person name="Hamilton E.P."/>
            <person name="Orias E."/>
        </authorList>
    </citation>
    <scope>NUCLEOTIDE SEQUENCE [LARGE SCALE GENOMIC DNA]</scope>
    <source>
        <strain evidence="2">SB210</strain>
    </source>
</reference>